<dbReference type="Gene3D" id="1.10.10.10">
    <property type="entry name" value="Winged helix-like DNA-binding domain superfamily/Winged helix DNA-binding domain"/>
    <property type="match status" value="1"/>
</dbReference>
<gene>
    <name evidence="5" type="ORF">D9V34_06710</name>
</gene>
<feature type="compositionally biased region" description="Low complexity" evidence="3">
    <location>
        <begin position="14"/>
        <end position="26"/>
    </location>
</feature>
<evidence type="ECO:0000256" key="1">
    <source>
        <dbReference type="ARBA" id="ARBA00022741"/>
    </source>
</evidence>
<feature type="domain" description="HTH luxR-type" evidence="4">
    <location>
        <begin position="996"/>
        <end position="1061"/>
    </location>
</feature>
<dbReference type="Gene3D" id="1.25.40.10">
    <property type="entry name" value="Tetratricopeptide repeat domain"/>
    <property type="match status" value="1"/>
</dbReference>
<dbReference type="PANTHER" id="PTHR16305:SF35">
    <property type="entry name" value="TRANSCRIPTIONAL ACTIVATOR DOMAIN"/>
    <property type="match status" value="1"/>
</dbReference>
<name>A0A3L7AS40_9MICO</name>
<evidence type="ECO:0000313" key="6">
    <source>
        <dbReference type="Proteomes" id="UP000269438"/>
    </source>
</evidence>
<keyword evidence="6" id="KW-1185">Reference proteome</keyword>
<evidence type="ECO:0000313" key="5">
    <source>
        <dbReference type="EMBL" id="RLP82934.1"/>
    </source>
</evidence>
<comment type="caution">
    <text evidence="5">The sequence shown here is derived from an EMBL/GenBank/DDBJ whole genome shotgun (WGS) entry which is preliminary data.</text>
</comment>
<dbReference type="SUPFAM" id="SSF52540">
    <property type="entry name" value="P-loop containing nucleoside triphosphate hydrolases"/>
    <property type="match status" value="1"/>
</dbReference>
<accession>A0A3L7AS40</accession>
<dbReference type="GO" id="GO:0003677">
    <property type="term" value="F:DNA binding"/>
    <property type="evidence" value="ECO:0007669"/>
    <property type="project" value="InterPro"/>
</dbReference>
<dbReference type="Pfam" id="PF00196">
    <property type="entry name" value="GerE"/>
    <property type="match status" value="1"/>
</dbReference>
<reference evidence="5 6" key="1">
    <citation type="submission" date="2018-10" db="EMBL/GenBank/DDBJ databases">
        <authorList>
            <person name="Li J."/>
        </authorList>
    </citation>
    <scope>NUCLEOTIDE SEQUENCE [LARGE SCALE GENOMIC DNA]</scope>
    <source>
        <strain evidence="5 6">JCM 11654</strain>
    </source>
</reference>
<dbReference type="SUPFAM" id="SSF46894">
    <property type="entry name" value="C-terminal effector domain of the bipartite response regulators"/>
    <property type="match status" value="1"/>
</dbReference>
<dbReference type="PANTHER" id="PTHR16305">
    <property type="entry name" value="TESTICULAR SOLUBLE ADENYLYL CYCLASE"/>
    <property type="match status" value="1"/>
</dbReference>
<proteinExistence type="predicted"/>
<evidence type="ECO:0000256" key="3">
    <source>
        <dbReference type="SAM" id="MobiDB-lite"/>
    </source>
</evidence>
<dbReference type="SMART" id="SM00421">
    <property type="entry name" value="HTH_LUXR"/>
    <property type="match status" value="1"/>
</dbReference>
<feature type="region of interest" description="Disordered" evidence="3">
    <location>
        <begin position="1"/>
        <end position="66"/>
    </location>
</feature>
<dbReference type="InterPro" id="IPR000792">
    <property type="entry name" value="Tscrpt_reg_LuxR_C"/>
</dbReference>
<dbReference type="InterPro" id="IPR016032">
    <property type="entry name" value="Sig_transdc_resp-reg_C-effctor"/>
</dbReference>
<dbReference type="InterPro" id="IPR011990">
    <property type="entry name" value="TPR-like_helical_dom_sf"/>
</dbReference>
<dbReference type="InterPro" id="IPR036388">
    <property type="entry name" value="WH-like_DNA-bd_sf"/>
</dbReference>
<dbReference type="Pfam" id="PF13191">
    <property type="entry name" value="AAA_16"/>
    <property type="match status" value="1"/>
</dbReference>
<keyword evidence="2" id="KW-0067">ATP-binding</keyword>
<evidence type="ECO:0000259" key="4">
    <source>
        <dbReference type="PROSITE" id="PS50043"/>
    </source>
</evidence>
<feature type="compositionally biased region" description="Basic and acidic residues" evidence="3">
    <location>
        <begin position="31"/>
        <end position="41"/>
    </location>
</feature>
<protein>
    <submittedName>
        <fullName evidence="5">Helix-turn-helix transcriptional regulator</fullName>
    </submittedName>
</protein>
<dbReference type="GO" id="GO:0005524">
    <property type="term" value="F:ATP binding"/>
    <property type="evidence" value="ECO:0007669"/>
    <property type="project" value="UniProtKB-KW"/>
</dbReference>
<keyword evidence="1" id="KW-0547">Nucleotide-binding</keyword>
<dbReference type="CDD" id="cd06170">
    <property type="entry name" value="LuxR_C_like"/>
    <property type="match status" value="1"/>
</dbReference>
<sequence length="1064" mass="114763">MGSGNSVHLRPDASRSASSSFGSSASGWCRNDVRHSVEHVPRTGPPPPPAVSTRPAPGRSRYLARPESWHDSEVSVPATSARLIGRGADLALLRELFAEAAAGDTRTVVVGGEAGIGKTRLLTEFINEVRPGALVLRGQAVDQGSVPAPYSPITGLLKSLRSQCGPDAIRDAAGSGLDTLASLLPSLGPVASAPEDSYDHDARGAGRLHETLTLMFETLSLDRPLVLVVEDLHWADGATLQLLGFLVRALVHDRILLLLSYRSDDVPRGHPLRAFLGELDRTRRIQRHELTRLSLDQVGEQVVGILGTTPDRGDLERVYERSEGVPFFVEELVGIAETGTAEDLPDTLRALLLGRYDRLDPTTQLLLRVLSVGGVRVDHRLVSAVFEGGADALDAAAREAVGANVLVADERYYTFRHALVREAIYADLLPGERIRFHTAFAEAIEALGTEVTAWAEVSNHWMSARNFPRAFPATKRAMDNAYTASGYVAVAQFGERLLELWDGVEDPETGADISRLELMYQTACALNDAGDLERSAVLVDHALNDPTIPSDTLRAKLLRTHSQHLSRLGRPGTRAPLEEALSLLPAGTEPRLHALVLNDLAGEELSAGNLDRARDYAERAIASATEAGSPYALSAAAGYAGTARVMCGDIEEGLALFARAEEVAAGDAETLLRYRVAASDVHFRLGHYALSTELALAGVRDAKAVGMERSSGLVLASNAVDPLLAMGLWDEAHTIIEDTLALRPALAYSVYLRTSKILLVLWRGDPERAATLLARWRPQLDLIGSQELHSRITVAAAIAQVSLSTGDLREAWASLDVLRDARHRPIPGYDLPLLPIAARVLACIREELRQRAEHGVSLNPHRILPEGITEAELDRQERAWRTLLPAYESWPTATFWATAFEAELGEPGGTGENVAAWRALVAATDSPAAPARYLPYAQLRLGTVLLEHGDRAGAQQALDCAVSEARALGAHILEQHALESAHRGGLAVDGYTRVRRTRETDELTARERQVLTLIAEGLNNRQIGERLFISTKTASVHVSAILRKLGVASRTEAAVHAGAAGLLG</sequence>
<dbReference type="GO" id="GO:0004016">
    <property type="term" value="F:adenylate cyclase activity"/>
    <property type="evidence" value="ECO:0007669"/>
    <property type="project" value="TreeGrafter"/>
</dbReference>
<dbReference type="Proteomes" id="UP000269438">
    <property type="component" value="Unassembled WGS sequence"/>
</dbReference>
<dbReference type="AlphaFoldDB" id="A0A3L7AS40"/>
<dbReference type="InterPro" id="IPR041664">
    <property type="entry name" value="AAA_16"/>
</dbReference>
<dbReference type="EMBL" id="RCUY01000005">
    <property type="protein sequence ID" value="RLP82934.1"/>
    <property type="molecule type" value="Genomic_DNA"/>
</dbReference>
<dbReference type="SUPFAM" id="SSF48452">
    <property type="entry name" value="TPR-like"/>
    <property type="match status" value="1"/>
</dbReference>
<dbReference type="InterPro" id="IPR027417">
    <property type="entry name" value="P-loop_NTPase"/>
</dbReference>
<dbReference type="GO" id="GO:0005737">
    <property type="term" value="C:cytoplasm"/>
    <property type="evidence" value="ECO:0007669"/>
    <property type="project" value="TreeGrafter"/>
</dbReference>
<dbReference type="PROSITE" id="PS50043">
    <property type="entry name" value="HTH_LUXR_2"/>
    <property type="match status" value="1"/>
</dbReference>
<organism evidence="5 6">
    <name type="scientific">Mycetocola lacteus</name>
    <dbReference type="NCBI Taxonomy" id="76637"/>
    <lineage>
        <taxon>Bacteria</taxon>
        <taxon>Bacillati</taxon>
        <taxon>Actinomycetota</taxon>
        <taxon>Actinomycetes</taxon>
        <taxon>Micrococcales</taxon>
        <taxon>Microbacteriaceae</taxon>
        <taxon>Mycetocola</taxon>
    </lineage>
</organism>
<evidence type="ECO:0000256" key="2">
    <source>
        <dbReference type="ARBA" id="ARBA00022840"/>
    </source>
</evidence>
<dbReference type="Gene3D" id="3.40.50.300">
    <property type="entry name" value="P-loop containing nucleotide triphosphate hydrolases"/>
    <property type="match status" value="1"/>
</dbReference>
<dbReference type="PRINTS" id="PR00038">
    <property type="entry name" value="HTHLUXR"/>
</dbReference>
<dbReference type="GO" id="GO:0006355">
    <property type="term" value="P:regulation of DNA-templated transcription"/>
    <property type="evidence" value="ECO:0007669"/>
    <property type="project" value="InterPro"/>
</dbReference>